<dbReference type="EMBL" id="NQMS01000005">
    <property type="protein sequence ID" value="PAV95928.1"/>
    <property type="molecule type" value="Genomic_DNA"/>
</dbReference>
<comment type="caution">
    <text evidence="2">The sequence shown here is derived from an EMBL/GenBank/DDBJ whole genome shotgun (WGS) entry which is preliminary data.</text>
</comment>
<dbReference type="AlphaFoldDB" id="A0A2A2MB56"/>
<dbReference type="RefSeq" id="WP_039185566.1">
    <property type="nucleotide sequence ID" value="NZ_CAURWF010000029.1"/>
</dbReference>
<keyword evidence="3" id="KW-1185">Reference proteome</keyword>
<keyword evidence="2" id="KW-0238">DNA-binding</keyword>
<organism evidence="2 3">
    <name type="scientific">Hafnia paralvei</name>
    <dbReference type="NCBI Taxonomy" id="546367"/>
    <lineage>
        <taxon>Bacteria</taxon>
        <taxon>Pseudomonadati</taxon>
        <taxon>Pseudomonadota</taxon>
        <taxon>Gammaproteobacteria</taxon>
        <taxon>Enterobacterales</taxon>
        <taxon>Hafniaceae</taxon>
        <taxon>Hafnia</taxon>
    </lineage>
</organism>
<dbReference type="InterPro" id="IPR049676">
    <property type="entry name" value="QatC"/>
</dbReference>
<dbReference type="Pfam" id="PF06508">
    <property type="entry name" value="QueC"/>
    <property type="match status" value="1"/>
</dbReference>
<accession>A0A2A2MB56</accession>
<dbReference type="Gene3D" id="3.40.50.620">
    <property type="entry name" value="HUPs"/>
    <property type="match status" value="1"/>
</dbReference>
<name>A0A2A2MB56_9GAMM</name>
<dbReference type="OrthoDB" id="9789567at2"/>
<proteinExistence type="predicted"/>
<evidence type="ECO:0000256" key="1">
    <source>
        <dbReference type="ARBA" id="ARBA00022785"/>
    </source>
</evidence>
<evidence type="ECO:0000313" key="2">
    <source>
        <dbReference type="EMBL" id="PAV95928.1"/>
    </source>
</evidence>
<dbReference type="GO" id="GO:0003677">
    <property type="term" value="F:DNA binding"/>
    <property type="evidence" value="ECO:0007669"/>
    <property type="project" value="UniProtKB-KW"/>
</dbReference>
<dbReference type="Proteomes" id="UP000218796">
    <property type="component" value="Unassembled WGS sequence"/>
</dbReference>
<evidence type="ECO:0000313" key="3">
    <source>
        <dbReference type="Proteomes" id="UP000218796"/>
    </source>
</evidence>
<dbReference type="SUPFAM" id="SSF52402">
    <property type="entry name" value="Adenine nucleotide alpha hydrolases-like"/>
    <property type="match status" value="1"/>
</dbReference>
<keyword evidence="1" id="KW-0671">Queuosine biosynthesis</keyword>
<dbReference type="InterPro" id="IPR018317">
    <property type="entry name" value="QueC"/>
</dbReference>
<sequence length="446" mass="50182">MNIYIDHDYSRLPASNDSTISVQIYSRDGVVAKNGIKPRNDIATIGKPVYDAIKRLGVQISDEVMDFLTISMAVTAADTFILRDDCFDGWTRDINVSVRVINPTIWIKNKTYIEKALQFLSGDVWNFDFKKDGMKPPVPFKPVNGRKLINLKGLDCISLFSGGLDSAIGVIDILTTGEKPLLISHSYKGDKAKQAQISKGIKDKGTFSRLCTSANPIGRGMERDITMRTRSLNFLAFAAVGADAVMKANNKSNISIYVPENGFISLNAPLTNRRIGSLSTRTTHPYFIEMMQDIFDNIGFKMKFINPYQFKTKGQMVSQCKDMKTLAQIVDSTVSCSHWKRKHQQCGYCVPCMIRRASLLRGGIKETITYHQASYANLLNFVKNKQDGRDDIFSVIMAIENAKKRNLKAWVLKSGKLKEQDIGKYENVFFEGLQEVEAFLKKEKLV</sequence>
<dbReference type="InterPro" id="IPR014729">
    <property type="entry name" value="Rossmann-like_a/b/a_fold"/>
</dbReference>
<dbReference type="NCBIfam" id="NF041925">
    <property type="entry name" value="QatC"/>
    <property type="match status" value="1"/>
</dbReference>
<reference evidence="2 3" key="1">
    <citation type="submission" date="2017-08" db="EMBL/GenBank/DDBJ databases">
        <title>Draft Genome Sequence of Hafnia alvei CITHA-6 Isolated from Raw Bovine Milk.</title>
        <authorList>
            <person name="Culligan E.P."/>
            <person name="Mcsweeney A."/>
            <person name="O'Doherty C."/>
            <person name="Gleeson E."/>
            <person name="O'Riordan D."/>
            <person name="Sleator R.D."/>
        </authorList>
    </citation>
    <scope>NUCLEOTIDE SEQUENCE [LARGE SCALE GENOMIC DNA]</scope>
    <source>
        <strain evidence="2 3">CITHA-6</strain>
    </source>
</reference>
<gene>
    <name evidence="2" type="ORF">CJD50_12945</name>
</gene>
<protein>
    <submittedName>
        <fullName evidence="2">DNA-binding protein</fullName>
    </submittedName>
</protein>
<dbReference type="GO" id="GO:0008616">
    <property type="term" value="P:tRNA queuosine(34) biosynthetic process"/>
    <property type="evidence" value="ECO:0007669"/>
    <property type="project" value="UniProtKB-KW"/>
</dbReference>